<protein>
    <submittedName>
        <fullName evidence="2">Uncharacterized protein</fullName>
    </submittedName>
</protein>
<evidence type="ECO:0000313" key="3">
    <source>
        <dbReference type="Proteomes" id="UP000053989"/>
    </source>
</evidence>
<reference evidence="3" key="2">
    <citation type="submission" date="2015-01" db="EMBL/GenBank/DDBJ databases">
        <title>Evolutionary Origins and Diversification of the Mycorrhizal Mutualists.</title>
        <authorList>
            <consortium name="DOE Joint Genome Institute"/>
            <consortium name="Mycorrhizal Genomics Consortium"/>
            <person name="Kohler A."/>
            <person name="Kuo A."/>
            <person name="Nagy L.G."/>
            <person name="Floudas D."/>
            <person name="Copeland A."/>
            <person name="Barry K.W."/>
            <person name="Cichocki N."/>
            <person name="Veneault-Fourrey C."/>
            <person name="LaButti K."/>
            <person name="Lindquist E.A."/>
            <person name="Lipzen A."/>
            <person name="Lundell T."/>
            <person name="Morin E."/>
            <person name="Murat C."/>
            <person name="Riley R."/>
            <person name="Ohm R."/>
            <person name="Sun H."/>
            <person name="Tunlid A."/>
            <person name="Henrissat B."/>
            <person name="Grigoriev I.V."/>
            <person name="Hibbett D.S."/>
            <person name="Martin F."/>
        </authorList>
    </citation>
    <scope>NUCLEOTIDE SEQUENCE [LARGE SCALE GENOMIC DNA]</scope>
    <source>
        <strain evidence="3">Foug A</strain>
    </source>
</reference>
<dbReference type="HOGENOM" id="CLU_2741514_0_0_1"/>
<dbReference type="Proteomes" id="UP000053989">
    <property type="component" value="Unassembled WGS sequence"/>
</dbReference>
<keyword evidence="3" id="KW-1185">Reference proteome</keyword>
<sequence>MRTFVSASQPLSTDARLKKIPTMSETAQESGRSPVTPTTHRRRTTTGMWRVKGVAARLPLGLAGDMCVWLL</sequence>
<evidence type="ECO:0000256" key="1">
    <source>
        <dbReference type="SAM" id="MobiDB-lite"/>
    </source>
</evidence>
<feature type="compositionally biased region" description="Polar residues" evidence="1">
    <location>
        <begin position="23"/>
        <end position="35"/>
    </location>
</feature>
<evidence type="ECO:0000313" key="2">
    <source>
        <dbReference type="EMBL" id="KIM65879.1"/>
    </source>
</evidence>
<proteinExistence type="predicted"/>
<accession>A0A0C3EC31</accession>
<dbReference type="AlphaFoldDB" id="A0A0C3EC31"/>
<dbReference type="InParanoid" id="A0A0C3EC31"/>
<organism evidence="2 3">
    <name type="scientific">Scleroderma citrinum Foug A</name>
    <dbReference type="NCBI Taxonomy" id="1036808"/>
    <lineage>
        <taxon>Eukaryota</taxon>
        <taxon>Fungi</taxon>
        <taxon>Dikarya</taxon>
        <taxon>Basidiomycota</taxon>
        <taxon>Agaricomycotina</taxon>
        <taxon>Agaricomycetes</taxon>
        <taxon>Agaricomycetidae</taxon>
        <taxon>Boletales</taxon>
        <taxon>Sclerodermatineae</taxon>
        <taxon>Sclerodermataceae</taxon>
        <taxon>Scleroderma</taxon>
    </lineage>
</organism>
<dbReference type="EMBL" id="KN822020">
    <property type="protein sequence ID" value="KIM65879.1"/>
    <property type="molecule type" value="Genomic_DNA"/>
</dbReference>
<name>A0A0C3EC31_9AGAM</name>
<feature type="region of interest" description="Disordered" evidence="1">
    <location>
        <begin position="22"/>
        <end position="47"/>
    </location>
</feature>
<gene>
    <name evidence="2" type="ORF">SCLCIDRAFT_1211898</name>
</gene>
<reference evidence="2 3" key="1">
    <citation type="submission" date="2014-04" db="EMBL/GenBank/DDBJ databases">
        <authorList>
            <consortium name="DOE Joint Genome Institute"/>
            <person name="Kuo A."/>
            <person name="Kohler A."/>
            <person name="Nagy L.G."/>
            <person name="Floudas D."/>
            <person name="Copeland A."/>
            <person name="Barry K.W."/>
            <person name="Cichocki N."/>
            <person name="Veneault-Fourrey C."/>
            <person name="LaButti K."/>
            <person name="Lindquist E.A."/>
            <person name="Lipzen A."/>
            <person name="Lundell T."/>
            <person name="Morin E."/>
            <person name="Murat C."/>
            <person name="Sun H."/>
            <person name="Tunlid A."/>
            <person name="Henrissat B."/>
            <person name="Grigoriev I.V."/>
            <person name="Hibbett D.S."/>
            <person name="Martin F."/>
            <person name="Nordberg H.P."/>
            <person name="Cantor M.N."/>
            <person name="Hua S.X."/>
        </authorList>
    </citation>
    <scope>NUCLEOTIDE SEQUENCE [LARGE SCALE GENOMIC DNA]</scope>
    <source>
        <strain evidence="2 3">Foug A</strain>
    </source>
</reference>